<evidence type="ECO:0000256" key="4">
    <source>
        <dbReference type="ARBA" id="ARBA00022840"/>
    </source>
</evidence>
<evidence type="ECO:0000256" key="2">
    <source>
        <dbReference type="ARBA" id="ARBA00022448"/>
    </source>
</evidence>
<reference evidence="6 7" key="1">
    <citation type="submission" date="2018-11" db="EMBL/GenBank/DDBJ databases">
        <title>Gemmobacter sp. nov., YIM 102744-1 draft genome.</title>
        <authorList>
            <person name="Li G."/>
            <person name="Jiang Y."/>
        </authorList>
    </citation>
    <scope>NUCLEOTIDE SEQUENCE [LARGE SCALE GENOMIC DNA]</scope>
    <source>
        <strain evidence="6 7">YIM 102744-1</strain>
    </source>
</reference>
<dbReference type="SUPFAM" id="SSF50331">
    <property type="entry name" value="MOP-like"/>
    <property type="match status" value="1"/>
</dbReference>
<keyword evidence="4 6" id="KW-0067">ATP-binding</keyword>
<keyword evidence="2" id="KW-0813">Transport</keyword>
<dbReference type="RefSeq" id="WP_124966589.1">
    <property type="nucleotide sequence ID" value="NZ_RRAZ01000042.1"/>
</dbReference>
<dbReference type="InterPro" id="IPR003439">
    <property type="entry name" value="ABC_transporter-like_ATP-bd"/>
</dbReference>
<dbReference type="Pfam" id="PF00005">
    <property type="entry name" value="ABC_tran"/>
    <property type="match status" value="1"/>
</dbReference>
<name>A0A3P3D4Z1_9RHOB</name>
<dbReference type="InterPro" id="IPR008995">
    <property type="entry name" value="Mo/tungstate-bd_C_term_dom"/>
</dbReference>
<comment type="caution">
    <text evidence="6">The sequence shown here is derived from an EMBL/GenBank/DDBJ whole genome shotgun (WGS) entry which is preliminary data.</text>
</comment>
<dbReference type="EMBL" id="RRAZ01000042">
    <property type="protein sequence ID" value="RRH69449.1"/>
    <property type="molecule type" value="Genomic_DNA"/>
</dbReference>
<dbReference type="Gene3D" id="3.40.50.300">
    <property type="entry name" value="P-loop containing nucleotide triphosphate hydrolases"/>
    <property type="match status" value="1"/>
</dbReference>
<keyword evidence="3" id="KW-0547">Nucleotide-binding</keyword>
<dbReference type="PANTHER" id="PTHR43875">
    <property type="entry name" value="MALTODEXTRIN IMPORT ATP-BINDING PROTEIN MSMX"/>
    <property type="match status" value="1"/>
</dbReference>
<dbReference type="SUPFAM" id="SSF52540">
    <property type="entry name" value="P-loop containing nucleoside triphosphate hydrolases"/>
    <property type="match status" value="1"/>
</dbReference>
<dbReference type="GO" id="GO:0016887">
    <property type="term" value="F:ATP hydrolysis activity"/>
    <property type="evidence" value="ECO:0007669"/>
    <property type="project" value="InterPro"/>
</dbReference>
<protein>
    <submittedName>
        <fullName evidence="6">ABC transporter ATP-binding protein</fullName>
    </submittedName>
</protein>
<dbReference type="Proteomes" id="UP000282125">
    <property type="component" value="Unassembled WGS sequence"/>
</dbReference>
<dbReference type="AlphaFoldDB" id="A0A3P3D4Z1"/>
<dbReference type="GO" id="GO:0005524">
    <property type="term" value="F:ATP binding"/>
    <property type="evidence" value="ECO:0007669"/>
    <property type="project" value="UniProtKB-KW"/>
</dbReference>
<dbReference type="OrthoDB" id="9802264at2"/>
<dbReference type="InterPro" id="IPR003593">
    <property type="entry name" value="AAA+_ATPase"/>
</dbReference>
<dbReference type="InterPro" id="IPR017871">
    <property type="entry name" value="ABC_transporter-like_CS"/>
</dbReference>
<comment type="similarity">
    <text evidence="1">Belongs to the ABC transporter superfamily.</text>
</comment>
<dbReference type="GO" id="GO:0055052">
    <property type="term" value="C:ATP-binding cassette (ABC) transporter complex, substrate-binding subunit-containing"/>
    <property type="evidence" value="ECO:0007669"/>
    <property type="project" value="TreeGrafter"/>
</dbReference>
<accession>A0A3P3D4Z1</accession>
<evidence type="ECO:0000256" key="3">
    <source>
        <dbReference type="ARBA" id="ARBA00022741"/>
    </source>
</evidence>
<dbReference type="PANTHER" id="PTHR43875:SF14">
    <property type="entry name" value="ABC TRANSPORTER ATP-BINDING PROTEIN"/>
    <property type="match status" value="1"/>
</dbReference>
<dbReference type="GO" id="GO:0140359">
    <property type="term" value="F:ABC-type transporter activity"/>
    <property type="evidence" value="ECO:0007669"/>
    <property type="project" value="UniProtKB-ARBA"/>
</dbReference>
<sequence length="386" mass="41551">MASSLTISNVVKRYGSQTTLKGVSLDVRPGEFMTLVGPSGCGKSTLLRIIAGLLAQDAGQISVDGQPIDALSPAARDMAMVFQSYALYPHMSVGENIALPLQTRHLPLPARLLGRAWPFHGAEKRAIREEVARVADQVELGHLLNRRPAALSGGQRQRVALARAIIRKPRIFLMDEPLSNLDARLRVQMRAEISALHQRLGATFIYVTHDQTEAMTMSSRVALMMEGEIVQCDTPARLYADPQDLRVAQFIGSPGMNVIGADDLALWGEAGALLAADYHNPVQFALRPEHIHAGLPDRPGALVTRLRIERLEDLGHSGLVFSADVQSGAKVTLRLAPGAAQALDLSSGLLPVHADPADALVFDAMGKRLSSRAPAHKAQSGAMLHV</sequence>
<gene>
    <name evidence="6" type="ORF">EG244_18160</name>
</gene>
<evidence type="ECO:0000313" key="6">
    <source>
        <dbReference type="EMBL" id="RRH69449.1"/>
    </source>
</evidence>
<keyword evidence="7" id="KW-1185">Reference proteome</keyword>
<evidence type="ECO:0000313" key="7">
    <source>
        <dbReference type="Proteomes" id="UP000282125"/>
    </source>
</evidence>
<organism evidence="6 7">
    <name type="scientific">Falsigemmobacter faecalis</name>
    <dbReference type="NCBI Taxonomy" id="2488730"/>
    <lineage>
        <taxon>Bacteria</taxon>
        <taxon>Pseudomonadati</taxon>
        <taxon>Pseudomonadota</taxon>
        <taxon>Alphaproteobacteria</taxon>
        <taxon>Rhodobacterales</taxon>
        <taxon>Paracoccaceae</taxon>
        <taxon>Falsigemmobacter</taxon>
    </lineage>
</organism>
<dbReference type="InterPro" id="IPR027417">
    <property type="entry name" value="P-loop_NTPase"/>
</dbReference>
<proteinExistence type="inferred from homology"/>
<dbReference type="PROSITE" id="PS50893">
    <property type="entry name" value="ABC_TRANSPORTER_2"/>
    <property type="match status" value="1"/>
</dbReference>
<dbReference type="PROSITE" id="PS00211">
    <property type="entry name" value="ABC_TRANSPORTER_1"/>
    <property type="match status" value="1"/>
</dbReference>
<evidence type="ECO:0000256" key="1">
    <source>
        <dbReference type="ARBA" id="ARBA00005417"/>
    </source>
</evidence>
<dbReference type="InterPro" id="IPR047641">
    <property type="entry name" value="ABC_transpr_MalK/UgpC-like"/>
</dbReference>
<dbReference type="SMART" id="SM00382">
    <property type="entry name" value="AAA"/>
    <property type="match status" value="1"/>
</dbReference>
<evidence type="ECO:0000259" key="5">
    <source>
        <dbReference type="PROSITE" id="PS50893"/>
    </source>
</evidence>
<dbReference type="FunFam" id="3.40.50.300:FF:000042">
    <property type="entry name" value="Maltose/maltodextrin ABC transporter, ATP-binding protein"/>
    <property type="match status" value="1"/>
</dbReference>
<feature type="domain" description="ABC transporter" evidence="5">
    <location>
        <begin position="5"/>
        <end position="251"/>
    </location>
</feature>